<name>A0ACB7S6L9_HYAAI</name>
<sequence>MPPPPRRESGAQGVERVNGERRSDEALHLPYPTLSPHTRELRRDASALTRQSALLLSIHSPLLRLHHLLRLLGATISARTRSCSYGRGSESGEITPAGARTPTDA</sequence>
<comment type="caution">
    <text evidence="1">The sequence shown here is derived from an EMBL/GenBank/DDBJ whole genome shotgun (WGS) entry which is preliminary data.</text>
</comment>
<accession>A0ACB7S6L9</accession>
<reference evidence="1" key="1">
    <citation type="submission" date="2020-05" db="EMBL/GenBank/DDBJ databases">
        <title>Large-scale comparative analyses of tick genomes elucidate their genetic diversity and vector capacities.</title>
        <authorList>
            <person name="Jia N."/>
            <person name="Wang J."/>
            <person name="Shi W."/>
            <person name="Du L."/>
            <person name="Sun Y."/>
            <person name="Zhan W."/>
            <person name="Jiang J."/>
            <person name="Wang Q."/>
            <person name="Zhang B."/>
            <person name="Ji P."/>
            <person name="Sakyi L.B."/>
            <person name="Cui X."/>
            <person name="Yuan T."/>
            <person name="Jiang B."/>
            <person name="Yang W."/>
            <person name="Lam T.T.-Y."/>
            <person name="Chang Q."/>
            <person name="Ding S."/>
            <person name="Wang X."/>
            <person name="Zhu J."/>
            <person name="Ruan X."/>
            <person name="Zhao L."/>
            <person name="Wei J."/>
            <person name="Que T."/>
            <person name="Du C."/>
            <person name="Cheng J."/>
            <person name="Dai P."/>
            <person name="Han X."/>
            <person name="Huang E."/>
            <person name="Gao Y."/>
            <person name="Liu J."/>
            <person name="Shao H."/>
            <person name="Ye R."/>
            <person name="Li L."/>
            <person name="Wei W."/>
            <person name="Wang X."/>
            <person name="Wang C."/>
            <person name="Yang T."/>
            <person name="Huo Q."/>
            <person name="Li W."/>
            <person name="Guo W."/>
            <person name="Chen H."/>
            <person name="Zhou L."/>
            <person name="Ni X."/>
            <person name="Tian J."/>
            <person name="Zhou Y."/>
            <person name="Sheng Y."/>
            <person name="Liu T."/>
            <person name="Pan Y."/>
            <person name="Xia L."/>
            <person name="Li J."/>
            <person name="Zhao F."/>
            <person name="Cao W."/>
        </authorList>
    </citation>
    <scope>NUCLEOTIDE SEQUENCE</scope>
    <source>
        <strain evidence="1">Hyas-2018</strain>
    </source>
</reference>
<gene>
    <name evidence="1" type="ORF">HPB50_004766</name>
</gene>
<protein>
    <submittedName>
        <fullName evidence="1">Uncharacterized protein</fullName>
    </submittedName>
</protein>
<organism evidence="1 2">
    <name type="scientific">Hyalomma asiaticum</name>
    <name type="common">Tick</name>
    <dbReference type="NCBI Taxonomy" id="266040"/>
    <lineage>
        <taxon>Eukaryota</taxon>
        <taxon>Metazoa</taxon>
        <taxon>Ecdysozoa</taxon>
        <taxon>Arthropoda</taxon>
        <taxon>Chelicerata</taxon>
        <taxon>Arachnida</taxon>
        <taxon>Acari</taxon>
        <taxon>Parasitiformes</taxon>
        <taxon>Ixodida</taxon>
        <taxon>Ixodoidea</taxon>
        <taxon>Ixodidae</taxon>
        <taxon>Hyalomminae</taxon>
        <taxon>Hyalomma</taxon>
    </lineage>
</organism>
<dbReference type="EMBL" id="CM023485">
    <property type="protein sequence ID" value="KAH6929696.1"/>
    <property type="molecule type" value="Genomic_DNA"/>
</dbReference>
<evidence type="ECO:0000313" key="1">
    <source>
        <dbReference type="EMBL" id="KAH6929696.1"/>
    </source>
</evidence>
<dbReference type="Proteomes" id="UP000821845">
    <property type="component" value="Chromosome 5"/>
</dbReference>
<proteinExistence type="predicted"/>
<keyword evidence="2" id="KW-1185">Reference proteome</keyword>
<evidence type="ECO:0000313" key="2">
    <source>
        <dbReference type="Proteomes" id="UP000821845"/>
    </source>
</evidence>